<evidence type="ECO:0000313" key="2">
    <source>
        <dbReference type="EMBL" id="KAF3228016.1"/>
    </source>
</evidence>
<feature type="signal peptide" evidence="1">
    <location>
        <begin position="1"/>
        <end position="29"/>
    </location>
</feature>
<comment type="caution">
    <text evidence="2">The sequence shown here is derived from an EMBL/GenBank/DDBJ whole genome shotgun (WGS) entry which is preliminary data.</text>
</comment>
<dbReference type="EMBL" id="WIWS01000005">
    <property type="protein sequence ID" value="KAF3228016.1"/>
    <property type="molecule type" value="Genomic_DNA"/>
</dbReference>
<reference evidence="2 3" key="1">
    <citation type="submission" date="2019-06" db="EMBL/GenBank/DDBJ databases">
        <authorList>
            <person name="Palmer J.M."/>
        </authorList>
    </citation>
    <scope>NUCLEOTIDE SEQUENCE [LARGE SCALE GENOMIC DNA]</scope>
    <source>
        <strain evidence="2 3">TWF106</strain>
    </source>
</reference>
<evidence type="ECO:0000256" key="1">
    <source>
        <dbReference type="SAM" id="SignalP"/>
    </source>
</evidence>
<name>A0A7C8V329_ORBOL</name>
<protein>
    <submittedName>
        <fullName evidence="2">Uncharacterized protein</fullName>
    </submittedName>
</protein>
<proteinExistence type="predicted"/>
<dbReference type="PROSITE" id="PS51257">
    <property type="entry name" value="PROKAR_LIPOPROTEIN"/>
    <property type="match status" value="1"/>
</dbReference>
<gene>
    <name evidence="2" type="ORF">TWF106_008420</name>
</gene>
<keyword evidence="1" id="KW-0732">Signal</keyword>
<organism evidence="2 3">
    <name type="scientific">Orbilia oligospora</name>
    <name type="common">Nematode-trapping fungus</name>
    <name type="synonym">Arthrobotrys oligospora</name>
    <dbReference type="NCBI Taxonomy" id="2813651"/>
    <lineage>
        <taxon>Eukaryota</taxon>
        <taxon>Fungi</taxon>
        <taxon>Dikarya</taxon>
        <taxon>Ascomycota</taxon>
        <taxon>Pezizomycotina</taxon>
        <taxon>Orbiliomycetes</taxon>
        <taxon>Orbiliales</taxon>
        <taxon>Orbiliaceae</taxon>
        <taxon>Orbilia</taxon>
    </lineage>
</organism>
<accession>A0A7C8V329</accession>
<feature type="chain" id="PRO_5028920257" evidence="1">
    <location>
        <begin position="30"/>
        <end position="370"/>
    </location>
</feature>
<evidence type="ECO:0000313" key="3">
    <source>
        <dbReference type="Proteomes" id="UP000472727"/>
    </source>
</evidence>
<sequence>MKSAMVYCRLLTNTYMLLVACQLLRYSEGLPLEQEPPRRDVIALGGLSINNDTTPLRPLIRTIPSPLPAEKSESRTGNASNVLDARKGGGARALYTAELTTSCLSFRDLLQITPEMYRQNDVADSWRAFPITTNYPDWREMLGKIGRKNLRWYVDFHVEQCHECECRIGEADDEGFWQLEASGTPGCPDDKTARGCQLIFGCYCLEGLFDPSEGTPGVLIERVGHHQYIKGGRHRVDEERERQREEEARQEWHMEWEAARHAELAPGAAEPFMLEGPDPHFDDNGGEGSSTGAIRWNVGTGRNMPPPQWGYHLPPDLIETGEENLEDSRRRYTFGEWSGYGLSGPYNYKRSLESIPKDDGSETTHADISH</sequence>
<dbReference type="Proteomes" id="UP000472727">
    <property type="component" value="Unassembled WGS sequence"/>
</dbReference>
<dbReference type="AlphaFoldDB" id="A0A7C8V329"/>